<dbReference type="PIRSF" id="PIRSF029347">
    <property type="entry name" value="RecF"/>
    <property type="match status" value="1"/>
</dbReference>
<name>A0A4E0R216_9GAMM</name>
<keyword evidence="3" id="KW-1185">Reference proteome</keyword>
<dbReference type="GO" id="GO:0016887">
    <property type="term" value="F:ATP hydrolysis activity"/>
    <property type="evidence" value="ECO:0007669"/>
    <property type="project" value="InterPro"/>
</dbReference>
<protein>
    <recommendedName>
        <fullName evidence="1">ATPase AAA-type core domain-containing protein</fullName>
    </recommendedName>
</protein>
<evidence type="ECO:0000313" key="3">
    <source>
        <dbReference type="Proteomes" id="UP000030428"/>
    </source>
</evidence>
<comment type="caution">
    <text evidence="2">The sequence shown here is derived from an EMBL/GenBank/DDBJ whole genome shotgun (WGS) entry which is preliminary data.</text>
</comment>
<dbReference type="PANTHER" id="PTHR40396:SF1">
    <property type="entry name" value="ATPASE AAA-TYPE CORE DOMAIN-CONTAINING PROTEIN"/>
    <property type="match status" value="1"/>
</dbReference>
<feature type="domain" description="ATPase AAA-type core" evidence="1">
    <location>
        <begin position="28"/>
        <end position="354"/>
    </location>
</feature>
<proteinExistence type="predicted"/>
<dbReference type="InterPro" id="IPR014555">
    <property type="entry name" value="RecF-like"/>
</dbReference>
<gene>
    <name evidence="2" type="ORF">PN36_14825</name>
</gene>
<evidence type="ECO:0000259" key="1">
    <source>
        <dbReference type="Pfam" id="PF13304"/>
    </source>
</evidence>
<dbReference type="EMBL" id="JSZA02000051">
    <property type="protein sequence ID" value="TGO02992.1"/>
    <property type="molecule type" value="Genomic_DNA"/>
</dbReference>
<dbReference type="InterPro" id="IPR027417">
    <property type="entry name" value="P-loop_NTPase"/>
</dbReference>
<dbReference type="Proteomes" id="UP000030428">
    <property type="component" value="Unassembled WGS sequence"/>
</dbReference>
<organism evidence="2 3">
    <name type="scientific">Candidatus Thiomargarita nelsonii</name>
    <dbReference type="NCBI Taxonomy" id="1003181"/>
    <lineage>
        <taxon>Bacteria</taxon>
        <taxon>Pseudomonadati</taxon>
        <taxon>Pseudomonadota</taxon>
        <taxon>Gammaproteobacteria</taxon>
        <taxon>Thiotrichales</taxon>
        <taxon>Thiotrichaceae</taxon>
        <taxon>Thiomargarita</taxon>
    </lineage>
</organism>
<dbReference type="SUPFAM" id="SSF52540">
    <property type="entry name" value="P-loop containing nucleoside triphosphate hydrolases"/>
    <property type="match status" value="1"/>
</dbReference>
<dbReference type="GO" id="GO:0005524">
    <property type="term" value="F:ATP binding"/>
    <property type="evidence" value="ECO:0007669"/>
    <property type="project" value="InterPro"/>
</dbReference>
<accession>A0A4E0R216</accession>
<dbReference type="InterPro" id="IPR003959">
    <property type="entry name" value="ATPase_AAA_core"/>
</dbReference>
<dbReference type="Gene3D" id="3.40.50.300">
    <property type="entry name" value="P-loop containing nucleotide triphosphate hydrolases"/>
    <property type="match status" value="1"/>
</dbReference>
<evidence type="ECO:0000313" key="2">
    <source>
        <dbReference type="EMBL" id="TGO02992.1"/>
    </source>
</evidence>
<dbReference type="Pfam" id="PF13304">
    <property type="entry name" value="AAA_21"/>
    <property type="match status" value="1"/>
</dbReference>
<dbReference type="AlphaFoldDB" id="A0A4E0R216"/>
<sequence length="390" mass="44579">MTDLAIKNFRVKNFKAIVDSGTVEFEPLTVLIGNNGAGKSSLLEGLETYQSILKYGLEIAMNRWQGFEQVRNRMSIDSPPMTFELCRTMDDRTFRANMSVTVGEDSEALIQNEQLFFRDQLIVERQADNAFDFPELESYDFSAPASSEFSILSKSNSALWAALSRYMKHIQSTSSSTRLMEWLEYVNKNKRFWESFDCQFMTLNSCSSSMPQKRTGREVQLNKDGSNIAKYLLNLRKLNPAAFNSVLEALQHLLPYANDLQVVLSSELKRSVYLQLTEGECQIADWLLSTGTLRIVALLALLRHPKPPPLIVIEEIENGLDPRTLQFILEEIRNVVNSGKSQVILTTHSPYFLDLLQLEHIVLVERDECGQPTFLKADNKDSLLEWLKKW</sequence>
<reference evidence="2 3" key="1">
    <citation type="journal article" date="2016" name="Front. Microbiol.">
        <title>Single-Cell (Meta-)Genomics of a Dimorphic Candidatus Thiomargarita nelsonii Reveals Genomic Plasticity.</title>
        <authorList>
            <person name="Flood B.E."/>
            <person name="Fliss P."/>
            <person name="Jones D.S."/>
            <person name="Dick G.J."/>
            <person name="Jain S."/>
            <person name="Kaster A.K."/>
            <person name="Winkel M."/>
            <person name="Mussmann M."/>
            <person name="Bailey J."/>
        </authorList>
    </citation>
    <scope>NUCLEOTIDE SEQUENCE [LARGE SCALE GENOMIC DNA]</scope>
    <source>
        <strain evidence="2">Hydrate Ridge</strain>
    </source>
</reference>
<dbReference type="PANTHER" id="PTHR40396">
    <property type="entry name" value="ATPASE-LIKE PROTEIN"/>
    <property type="match status" value="1"/>
</dbReference>